<dbReference type="Gene3D" id="2.60.40.10">
    <property type="entry name" value="Immunoglobulins"/>
    <property type="match status" value="3"/>
</dbReference>
<dbReference type="RefSeq" id="WP_258855985.1">
    <property type="nucleotide sequence ID" value="NZ_JANUGV010000002.1"/>
</dbReference>
<evidence type="ECO:0000313" key="3">
    <source>
        <dbReference type="Proteomes" id="UP001205861"/>
    </source>
</evidence>
<feature type="domain" description="RapA2 cadherin-like" evidence="1">
    <location>
        <begin position="125"/>
        <end position="204"/>
    </location>
</feature>
<keyword evidence="3" id="KW-1185">Reference proteome</keyword>
<sequence>MATQTSVKVATLTGAAKDDLLTSAATGLTEDNLSAKLNVLDNDPGAAKLYSLVQNVSAYSATAQFPLATSAVLASGATITINADGTVGYDASALRASLQSYAEGETFTDSFVYTVRMANGALSTATVTVKIAGANDAPTLATVAAVALQDSAADDTPAAITGTLAGSDVDHGSVLTYSLADSTQGLAGTYGQLVVDARTGAYSFLADPDQIDALAAGETANASFTVVARDEHGAASAPVTLSFNLVGANDTASITGNGLGAVGEDGTLSAASALAVHDRDHGQAVFAAAPTLAGTYGDFSFDKDTGAWSYQLRNGDANVQALNGGKVVSEEIVVTSLDGTASATLHVDVTGANDAATIGGSATGAVGEDATLATQGVLTVQDADAGEAAFAAPASLAGTYGDFSFNKDTGEWSYLLRNGDANVQALNAGQVVFDKLEVSSLDGSASQTIAVSVAGAAEAAPTPAPNPVTTFTVNHGLSEINGRIVFNGFDGNDLLAYSNNYVYLGHGLLDTNGDGVMDASTATFEFTNNGGKHSVVEVVLVGYTALADAQVTH</sequence>
<dbReference type="Proteomes" id="UP001205861">
    <property type="component" value="Unassembled WGS sequence"/>
</dbReference>
<accession>A0ABT2BIC8</accession>
<dbReference type="NCBIfam" id="TIGR01965">
    <property type="entry name" value="VCBS_repeat"/>
    <property type="match status" value="4"/>
</dbReference>
<evidence type="ECO:0000313" key="2">
    <source>
        <dbReference type="EMBL" id="MCS0608274.1"/>
    </source>
</evidence>
<gene>
    <name evidence="2" type="ORF">NX773_08865</name>
</gene>
<dbReference type="InterPro" id="IPR040853">
    <property type="entry name" value="RapA2_cadherin-like"/>
</dbReference>
<organism evidence="2 3">
    <name type="scientific">Massilia solisilvae</name>
    <dbReference type="NCBI Taxonomy" id="1811225"/>
    <lineage>
        <taxon>Bacteria</taxon>
        <taxon>Pseudomonadati</taxon>
        <taxon>Pseudomonadota</taxon>
        <taxon>Betaproteobacteria</taxon>
        <taxon>Burkholderiales</taxon>
        <taxon>Oxalobacteraceae</taxon>
        <taxon>Telluria group</taxon>
        <taxon>Massilia</taxon>
    </lineage>
</organism>
<dbReference type="InterPro" id="IPR013783">
    <property type="entry name" value="Ig-like_fold"/>
</dbReference>
<feature type="domain" description="RapA2 cadherin-like" evidence="1">
    <location>
        <begin position="343"/>
        <end position="414"/>
    </location>
</feature>
<comment type="caution">
    <text evidence="2">The sequence shown here is derived from an EMBL/GenBank/DDBJ whole genome shotgun (WGS) entry which is preliminary data.</text>
</comment>
<reference evidence="2 3" key="1">
    <citation type="submission" date="2022-08" db="EMBL/GenBank/DDBJ databases">
        <title>Reclassification of Massilia species as members of the genera Telluria, Duganella, Pseudoduganella, Mokoshia gen. nov. and Zemynaea gen. nov. using orthogonal and non-orthogonal genome-based approaches.</title>
        <authorList>
            <person name="Bowman J.P."/>
        </authorList>
    </citation>
    <scope>NUCLEOTIDE SEQUENCE [LARGE SCALE GENOMIC DNA]</scope>
    <source>
        <strain evidence="2 3">JCM 31607</strain>
    </source>
</reference>
<dbReference type="Pfam" id="PF17803">
    <property type="entry name" value="Cadherin_4"/>
    <property type="match status" value="2"/>
</dbReference>
<dbReference type="InterPro" id="IPR010221">
    <property type="entry name" value="VCBS_dom"/>
</dbReference>
<protein>
    <submittedName>
        <fullName evidence="2">VCBS domain-containing protein</fullName>
    </submittedName>
</protein>
<proteinExistence type="predicted"/>
<name>A0ABT2BIC8_9BURK</name>
<evidence type="ECO:0000259" key="1">
    <source>
        <dbReference type="Pfam" id="PF17803"/>
    </source>
</evidence>
<dbReference type="EMBL" id="JANUGV010000002">
    <property type="protein sequence ID" value="MCS0608274.1"/>
    <property type="molecule type" value="Genomic_DNA"/>
</dbReference>